<evidence type="ECO:0000313" key="1">
    <source>
        <dbReference type="EMBL" id="BAC19248.1"/>
    </source>
</evidence>
<dbReference type="HOGENOM" id="CLU_3006504_0_0_11"/>
<dbReference type="Proteomes" id="UP000001409">
    <property type="component" value="Chromosome"/>
</dbReference>
<dbReference type="KEGG" id="cef:CE2438"/>
<accession>Q8FMR2</accession>
<name>Q8FMR2_COREF</name>
<organism evidence="1 2">
    <name type="scientific">Corynebacterium efficiens (strain DSM 44549 / YS-314 / AJ 12310 / JCM 11189 / NBRC 100395)</name>
    <dbReference type="NCBI Taxonomy" id="196164"/>
    <lineage>
        <taxon>Bacteria</taxon>
        <taxon>Bacillati</taxon>
        <taxon>Actinomycetota</taxon>
        <taxon>Actinomycetes</taxon>
        <taxon>Mycobacteriales</taxon>
        <taxon>Corynebacteriaceae</taxon>
        <taxon>Corynebacterium</taxon>
    </lineage>
</organism>
<dbReference type="EMBL" id="BA000035">
    <property type="protein sequence ID" value="BAC19248.1"/>
    <property type="molecule type" value="Genomic_DNA"/>
</dbReference>
<protein>
    <submittedName>
        <fullName evidence="1">Uncharacterized protein</fullName>
    </submittedName>
</protein>
<dbReference type="AlphaFoldDB" id="Q8FMR2"/>
<proteinExistence type="predicted"/>
<reference evidence="1 2" key="1">
    <citation type="journal article" date="2003" name="Genome Res.">
        <title>Comparative complete genome sequence analysis of the amino acid replacements responsible for the thermostability of Corynebacterium efficiens.</title>
        <authorList>
            <person name="Nishio Y."/>
            <person name="Nakamura Y."/>
            <person name="Kawarabayasi Y."/>
            <person name="Usuda Y."/>
            <person name="Kimura E."/>
            <person name="Sugimoto S."/>
            <person name="Matsui K."/>
            <person name="Yamagishi A."/>
            <person name="Kikuchi H."/>
            <person name="Ikeo K."/>
            <person name="Gojobori T."/>
        </authorList>
    </citation>
    <scope>NUCLEOTIDE SEQUENCE [LARGE SCALE GENOMIC DNA]</scope>
    <source>
        <strain evidence="2">DSM 44549 / YS-314 / AJ 12310 / JCM 11189 / NBRC 100395</strain>
    </source>
</reference>
<sequence length="56" mass="6282">MPSYQWCPNPGLAPVFHGAHSKFHGFTCELVHEGKARVNTRVFWGSSLISRPCALR</sequence>
<dbReference type="STRING" id="196164.gene:10742878"/>
<keyword evidence="2" id="KW-1185">Reference proteome</keyword>
<evidence type="ECO:0000313" key="2">
    <source>
        <dbReference type="Proteomes" id="UP000001409"/>
    </source>
</evidence>